<organism evidence="2">
    <name type="scientific">marine sediment metagenome</name>
    <dbReference type="NCBI Taxonomy" id="412755"/>
    <lineage>
        <taxon>unclassified sequences</taxon>
        <taxon>metagenomes</taxon>
        <taxon>ecological metagenomes</taxon>
    </lineage>
</organism>
<gene>
    <name evidence="2" type="ORF">S01H1_44213</name>
</gene>
<feature type="compositionally biased region" description="Basic and acidic residues" evidence="1">
    <location>
        <begin position="9"/>
        <end position="23"/>
    </location>
</feature>
<feature type="non-terminal residue" evidence="2">
    <location>
        <position position="1"/>
    </location>
</feature>
<evidence type="ECO:0000313" key="2">
    <source>
        <dbReference type="EMBL" id="GAG05625.1"/>
    </source>
</evidence>
<evidence type="ECO:0000256" key="1">
    <source>
        <dbReference type="SAM" id="MobiDB-lite"/>
    </source>
</evidence>
<sequence>YQMKARVRNRNELGPGKEEKPREQPGQPRMLMRMCIMILMGGVTPEEQ</sequence>
<proteinExistence type="predicted"/>
<reference evidence="2" key="1">
    <citation type="journal article" date="2014" name="Front. Microbiol.">
        <title>High frequency of phylogenetically diverse reductive dehalogenase-homologous genes in deep subseafloor sedimentary metagenomes.</title>
        <authorList>
            <person name="Kawai M."/>
            <person name="Futagami T."/>
            <person name="Toyoda A."/>
            <person name="Takaki Y."/>
            <person name="Nishi S."/>
            <person name="Hori S."/>
            <person name="Arai W."/>
            <person name="Tsubouchi T."/>
            <person name="Morono Y."/>
            <person name="Uchiyama I."/>
            <person name="Ito T."/>
            <person name="Fujiyama A."/>
            <person name="Inagaki F."/>
            <person name="Takami H."/>
        </authorList>
    </citation>
    <scope>NUCLEOTIDE SEQUENCE</scope>
    <source>
        <strain evidence="2">Expedition CK06-06</strain>
    </source>
</reference>
<protein>
    <submittedName>
        <fullName evidence="2">Uncharacterized protein</fullName>
    </submittedName>
</protein>
<accession>X0UJ42</accession>
<dbReference type="EMBL" id="BARS01028196">
    <property type="protein sequence ID" value="GAG05625.1"/>
    <property type="molecule type" value="Genomic_DNA"/>
</dbReference>
<feature type="region of interest" description="Disordered" evidence="1">
    <location>
        <begin position="1"/>
        <end position="29"/>
    </location>
</feature>
<comment type="caution">
    <text evidence="2">The sequence shown here is derived from an EMBL/GenBank/DDBJ whole genome shotgun (WGS) entry which is preliminary data.</text>
</comment>
<dbReference type="AlphaFoldDB" id="X0UJ42"/>
<name>X0UJ42_9ZZZZ</name>